<name>G0MB84_CAEBE</name>
<protein>
    <recommendedName>
        <fullName evidence="1">F-box domain-containing protein</fullName>
    </recommendedName>
</protein>
<dbReference type="InterPro" id="IPR012885">
    <property type="entry name" value="F-box_Sdz-33"/>
</dbReference>
<dbReference type="Pfam" id="PF07735">
    <property type="entry name" value="FBA_2"/>
    <property type="match status" value="1"/>
</dbReference>
<dbReference type="PANTHER" id="PTHR21503">
    <property type="entry name" value="F-BOX-CONTAINING HYPOTHETICAL PROTEIN C.ELEGANS"/>
    <property type="match status" value="1"/>
</dbReference>
<feature type="domain" description="F-box" evidence="1">
    <location>
        <begin position="3"/>
        <end position="49"/>
    </location>
</feature>
<gene>
    <name evidence="2" type="ORF">CAEBREN_16073</name>
</gene>
<accession>G0MB84</accession>
<evidence type="ECO:0000313" key="3">
    <source>
        <dbReference type="Proteomes" id="UP000008068"/>
    </source>
</evidence>
<evidence type="ECO:0000313" key="2">
    <source>
        <dbReference type="EMBL" id="EGT40546.1"/>
    </source>
</evidence>
<reference evidence="3" key="1">
    <citation type="submission" date="2011-07" db="EMBL/GenBank/DDBJ databases">
        <authorList>
            <consortium name="Caenorhabditis brenneri Sequencing and Analysis Consortium"/>
            <person name="Wilson R.K."/>
        </authorList>
    </citation>
    <scope>NUCLEOTIDE SEQUENCE [LARGE SCALE GENOMIC DNA]</scope>
    <source>
        <strain evidence="3">PB2801</strain>
    </source>
</reference>
<dbReference type="InterPro" id="IPR001810">
    <property type="entry name" value="F-box_dom"/>
</dbReference>
<dbReference type="EMBL" id="GL379788">
    <property type="protein sequence ID" value="EGT40546.1"/>
    <property type="molecule type" value="Genomic_DNA"/>
</dbReference>
<proteinExistence type="predicted"/>
<dbReference type="InParanoid" id="G0MB84"/>
<dbReference type="HOGENOM" id="CLU_839989_0_0_1"/>
<sequence>MQRFKLWKLPALARDKVIRQMTPADAIYLSLVSKSFRRFLMAYKLHATLFHWSLKAETQNFMNVSIEFNDNRHDDVEFVFGRYCVYDPQHITPITPIKGSNLSFNRRGNTSFVMNPDGSPARLPGMKEMSKFLLDILFVAKYAVERNTMDFNFLDFERFILRTTKKFHSFCLSFRETYLSMEQLECLLETIQTEKLQLSIEIKNPHSWDPVEIPLRVPDSLTLYNCNWLSIDNLLEAKAKKINVRFVTYVMFDDVIRIIKSWMEGTKLKEMTNMCLFPVSSRVMEQVDTLNAVSRYNHPYAFGEYRQMKRVTDGKIAVFYITRGELTITVP</sequence>
<evidence type="ECO:0000259" key="1">
    <source>
        <dbReference type="PROSITE" id="PS50181"/>
    </source>
</evidence>
<dbReference type="Proteomes" id="UP000008068">
    <property type="component" value="Unassembled WGS sequence"/>
</dbReference>
<dbReference type="PROSITE" id="PS50181">
    <property type="entry name" value="FBOX"/>
    <property type="match status" value="1"/>
</dbReference>
<dbReference type="AlphaFoldDB" id="G0MB84"/>
<organism evidence="3">
    <name type="scientific">Caenorhabditis brenneri</name>
    <name type="common">Nematode worm</name>
    <dbReference type="NCBI Taxonomy" id="135651"/>
    <lineage>
        <taxon>Eukaryota</taxon>
        <taxon>Metazoa</taxon>
        <taxon>Ecdysozoa</taxon>
        <taxon>Nematoda</taxon>
        <taxon>Chromadorea</taxon>
        <taxon>Rhabditida</taxon>
        <taxon>Rhabditina</taxon>
        <taxon>Rhabditomorpha</taxon>
        <taxon>Rhabditoidea</taxon>
        <taxon>Rhabditidae</taxon>
        <taxon>Peloderinae</taxon>
        <taxon>Caenorhabditis</taxon>
    </lineage>
</organism>
<dbReference type="PANTHER" id="PTHR21503:SF8">
    <property type="entry name" value="F-BOX ASSOCIATED DOMAIN-CONTAINING PROTEIN-RELATED"/>
    <property type="match status" value="1"/>
</dbReference>
<keyword evidence="3" id="KW-1185">Reference proteome</keyword>